<dbReference type="KEGG" id="nav:JQS30_03505"/>
<protein>
    <submittedName>
        <fullName evidence="1">Uncharacterized protein</fullName>
    </submittedName>
</protein>
<evidence type="ECO:0000313" key="2">
    <source>
        <dbReference type="Proteomes" id="UP000662939"/>
    </source>
</evidence>
<reference evidence="1" key="1">
    <citation type="submission" date="2021-02" db="EMBL/GenBank/DDBJ databases">
        <title>Natronoglycomyces albus gen. nov., sp. nov, a haloalkaliphilic actinobacterium from a soda solonchak soil.</title>
        <authorList>
            <person name="Sorokin D.Y."/>
            <person name="Khijniak T.V."/>
            <person name="Zakharycheva A.P."/>
            <person name="Boueva O.V."/>
            <person name="Ariskina E.V."/>
            <person name="Hahnke R.L."/>
            <person name="Bunk B."/>
            <person name="Sproer C."/>
            <person name="Schumann P."/>
            <person name="Evtushenko L.I."/>
            <person name="Kublanov I.V."/>
        </authorList>
    </citation>
    <scope>NUCLEOTIDE SEQUENCE</scope>
    <source>
        <strain evidence="1">DSM 106290</strain>
    </source>
</reference>
<dbReference type="EMBL" id="CP070496">
    <property type="protein sequence ID" value="QSB06003.1"/>
    <property type="molecule type" value="Genomic_DNA"/>
</dbReference>
<dbReference type="Proteomes" id="UP000662939">
    <property type="component" value="Chromosome"/>
</dbReference>
<dbReference type="AlphaFoldDB" id="A0A895XR55"/>
<dbReference type="InterPro" id="IPR049749">
    <property type="entry name" value="SCO2521-like"/>
</dbReference>
<dbReference type="NCBIfam" id="NF040565">
    <property type="entry name" value="SCO2521_fam"/>
    <property type="match status" value="1"/>
</dbReference>
<sequence length="340" mass="37976">MITIGEIHSGLLHHSHGVTTDQASQLLTLVAGERARQWKRPIQHACSPTLLTGVDCLVPLAPKNEDLHARRANGHNGSVRVIGTMNSRATITGGHLLQGSTYGSIKIGTKARRMPWSYYLSQPGKVESISQSDPQRLIGGLLRAQQGPKHLDTTALATHIFHEVQAHSLLDRESPLRTARTKLRWIAIPKRYAPEAAPVSLTLDSPTDRLLYFVTDEPDSLALAHAAEDVAVHDWLLTTLLAELERAPFTNRNPEETLRMLQPVVDHLMHLWMPKARVNESLWFVWEALDKVPGFTRQWETLTRQIEGRVNSSATALTRELLSMQSRGYSTSADVGRLRY</sequence>
<accession>A0A895XR55</accession>
<organism evidence="1 2">
    <name type="scientific">Natronoglycomyces albus</name>
    <dbReference type="NCBI Taxonomy" id="2811108"/>
    <lineage>
        <taxon>Bacteria</taxon>
        <taxon>Bacillati</taxon>
        <taxon>Actinomycetota</taxon>
        <taxon>Actinomycetes</taxon>
        <taxon>Glycomycetales</taxon>
        <taxon>Glycomycetaceae</taxon>
        <taxon>Natronoglycomyces</taxon>
    </lineage>
</organism>
<evidence type="ECO:0000313" key="1">
    <source>
        <dbReference type="EMBL" id="QSB06003.1"/>
    </source>
</evidence>
<dbReference type="RefSeq" id="WP_213172014.1">
    <property type="nucleotide sequence ID" value="NZ_CP070496.1"/>
</dbReference>
<gene>
    <name evidence="1" type="ORF">JQS30_03505</name>
</gene>
<keyword evidence="2" id="KW-1185">Reference proteome</keyword>
<proteinExistence type="predicted"/>
<name>A0A895XR55_9ACTN</name>